<organism evidence="1 2">
    <name type="scientific">Durusdinium trenchii</name>
    <dbReference type="NCBI Taxonomy" id="1381693"/>
    <lineage>
        <taxon>Eukaryota</taxon>
        <taxon>Sar</taxon>
        <taxon>Alveolata</taxon>
        <taxon>Dinophyceae</taxon>
        <taxon>Suessiales</taxon>
        <taxon>Symbiodiniaceae</taxon>
        <taxon>Durusdinium</taxon>
    </lineage>
</organism>
<keyword evidence="2" id="KW-1185">Reference proteome</keyword>
<name>A0ABP0Q788_9DINO</name>
<evidence type="ECO:0000313" key="1">
    <source>
        <dbReference type="EMBL" id="CAK9083734.1"/>
    </source>
</evidence>
<comment type="caution">
    <text evidence="1">The sequence shown here is derived from an EMBL/GenBank/DDBJ whole genome shotgun (WGS) entry which is preliminary data.</text>
</comment>
<dbReference type="Proteomes" id="UP001642464">
    <property type="component" value="Unassembled WGS sequence"/>
</dbReference>
<proteinExistence type="predicted"/>
<protein>
    <submittedName>
        <fullName evidence="1">Uncharacterized protein</fullName>
    </submittedName>
</protein>
<reference evidence="1 2" key="1">
    <citation type="submission" date="2024-02" db="EMBL/GenBank/DDBJ databases">
        <authorList>
            <person name="Chen Y."/>
            <person name="Shah S."/>
            <person name="Dougan E. K."/>
            <person name="Thang M."/>
            <person name="Chan C."/>
        </authorList>
    </citation>
    <scope>NUCLEOTIDE SEQUENCE [LARGE SCALE GENOMIC DNA]</scope>
</reference>
<dbReference type="EMBL" id="CAXAMM010039106">
    <property type="protein sequence ID" value="CAK9083734.1"/>
    <property type="molecule type" value="Genomic_DNA"/>
</dbReference>
<evidence type="ECO:0000313" key="2">
    <source>
        <dbReference type="Proteomes" id="UP001642464"/>
    </source>
</evidence>
<accession>A0ABP0Q788</accession>
<gene>
    <name evidence="1" type="ORF">SCF082_LOCUS39735</name>
</gene>
<sequence>MAEDKTLIPHVKMGVEAREQVLTKNGLEDAPVTLPHHPLKKFAEAFSRHFDLIAERKSVIFHLRELAKASVMAKYLVDSRARVDPSWYALADEIVKTTTPEAHPEIPQLWNMRGNSRIKLKNGRLIDMVTGGQSSLQAIYGGVEFGLDRFELAQRHALQGQPGMQLGQSGRPMFMPQRFQLGQREMPQGVDLNLDKFSLSSEETDERFAGRLPPCSGGKGSLEAKVTLGKVTSLLPPLAKAFLDGLRSGVKADDQNLLVNIFTVPQCDRVEEGDAFIPPDPTLGAENLEYVQKLRNIVGEERSIRERRKTRFADKNFVMANPGSDFPRSWTSRFQVELEGRISYTAPTKFGLVKLDVEESFKRSLLQETERSPLGYSDVFLWAPTGDLLAYRSPRPEVMPNAVPELLERFQQTTEDGIIFRIYKLGSLEVRTIQEPEAEARGWTSHRFKDVLVLA</sequence>